<evidence type="ECO:0000313" key="5">
    <source>
        <dbReference type="Proteomes" id="UP001597280"/>
    </source>
</evidence>
<proteinExistence type="predicted"/>
<keyword evidence="2" id="KW-0472">Membrane</keyword>
<feature type="domain" description="DUF7937" evidence="3">
    <location>
        <begin position="152"/>
        <end position="548"/>
    </location>
</feature>
<evidence type="ECO:0000259" key="3">
    <source>
        <dbReference type="Pfam" id="PF25592"/>
    </source>
</evidence>
<feature type="transmembrane region" description="Helical" evidence="2">
    <location>
        <begin position="516"/>
        <end position="539"/>
    </location>
</feature>
<evidence type="ECO:0000256" key="1">
    <source>
        <dbReference type="SAM" id="MobiDB-lite"/>
    </source>
</evidence>
<dbReference type="EMBL" id="JBHUFL010000002">
    <property type="protein sequence ID" value="MFD1833989.1"/>
    <property type="molecule type" value="Genomic_DNA"/>
</dbReference>
<accession>A0ABW4PUP3</accession>
<feature type="transmembrane region" description="Helical" evidence="2">
    <location>
        <begin position="420"/>
        <end position="447"/>
    </location>
</feature>
<feature type="region of interest" description="Disordered" evidence="1">
    <location>
        <begin position="1"/>
        <end position="133"/>
    </location>
</feature>
<sequence>MAGTRTGDPRRGDSPDDADWIFASSDPRTLPTERLPSRSEFDRYAAPLLARREEPALPPGEGETADLSEIDAAALRAAGKPRRPRPAVGRGDEPDAATGVIPAVDGEDGDAAEAPRRSYARSGTTPNAEDDGRAQLSTITIPARFQDLGIFDALRDVLALICLLAALTTSFTLGALPVVDLVGRIALGIALVALVAVHLLRWIPATPNLRLVRAVRIIGLLPALLTAIGTIVADLVLSVPVLFASLPDGPPVGLGVGVSLLLLGSVVGIEPRAHEGYVPQQQARTWSRRLLGGVAGAAALALVVALVMIVGRVFTTGWQYSLNTFGSTVISVVLLGIVLGSALRPDLLGRDRSWFVFSTGAVGGLVVLALADNTVRLQFAAPASFATSYVYLPFLFAAFGLMISRSFVRSMPVSFRRADWLVYTVRAMEFSALLHAAAVLWHLLAAITGTAGITLGGPVLHLVDAAVCACFVAVSLFARKALLERPAALARATGVVASVVLVVVGFLDIIVNSIAIGAGAGLTTGGTALAVGVAAALMLTVPAPVRDEFGAPDLSRMFADFRAHGSGRESLLARVPDVTEERSRKKSFPGS</sequence>
<keyword evidence="2" id="KW-1133">Transmembrane helix</keyword>
<feature type="transmembrane region" description="Helical" evidence="2">
    <location>
        <begin position="215"/>
        <end position="243"/>
    </location>
</feature>
<reference evidence="5" key="1">
    <citation type="journal article" date="2019" name="Int. J. Syst. Evol. Microbiol.">
        <title>The Global Catalogue of Microorganisms (GCM) 10K type strain sequencing project: providing services to taxonomists for standard genome sequencing and annotation.</title>
        <authorList>
            <consortium name="The Broad Institute Genomics Platform"/>
            <consortium name="The Broad Institute Genome Sequencing Center for Infectious Disease"/>
            <person name="Wu L."/>
            <person name="Ma J."/>
        </authorList>
    </citation>
    <scope>NUCLEOTIDE SEQUENCE [LARGE SCALE GENOMIC DNA]</scope>
    <source>
        <strain evidence="5">JCM 11650</strain>
    </source>
</reference>
<evidence type="ECO:0000256" key="2">
    <source>
        <dbReference type="SAM" id="Phobius"/>
    </source>
</evidence>
<comment type="caution">
    <text evidence="4">The sequence shown here is derived from an EMBL/GenBank/DDBJ whole genome shotgun (WGS) entry which is preliminary data.</text>
</comment>
<evidence type="ECO:0000313" key="4">
    <source>
        <dbReference type="EMBL" id="MFD1833989.1"/>
    </source>
</evidence>
<feature type="transmembrane region" description="Helical" evidence="2">
    <location>
        <begin position="290"/>
        <end position="314"/>
    </location>
</feature>
<protein>
    <recommendedName>
        <fullName evidence="3">DUF7937 domain-containing protein</fullName>
    </recommendedName>
</protein>
<name>A0ABW4PUP3_9MICO</name>
<feature type="transmembrane region" description="Helical" evidence="2">
    <location>
        <begin position="489"/>
        <end position="510"/>
    </location>
</feature>
<feature type="transmembrane region" description="Helical" evidence="2">
    <location>
        <begin position="391"/>
        <end position="408"/>
    </location>
</feature>
<feature type="transmembrane region" description="Helical" evidence="2">
    <location>
        <begin position="249"/>
        <end position="269"/>
    </location>
</feature>
<feature type="transmembrane region" description="Helical" evidence="2">
    <location>
        <begin position="459"/>
        <end position="477"/>
    </location>
</feature>
<dbReference type="Pfam" id="PF25592">
    <property type="entry name" value="DUF7937"/>
    <property type="match status" value="1"/>
</dbReference>
<keyword evidence="2" id="KW-0812">Transmembrane</keyword>
<gene>
    <name evidence="4" type="ORF">ACFSDA_02775</name>
</gene>
<organism evidence="4 5">
    <name type="scientific">Brachybacterium rhamnosum</name>
    <dbReference type="NCBI Taxonomy" id="173361"/>
    <lineage>
        <taxon>Bacteria</taxon>
        <taxon>Bacillati</taxon>
        <taxon>Actinomycetota</taxon>
        <taxon>Actinomycetes</taxon>
        <taxon>Micrococcales</taxon>
        <taxon>Dermabacteraceae</taxon>
        <taxon>Brachybacterium</taxon>
    </lineage>
</organism>
<feature type="transmembrane region" description="Helical" evidence="2">
    <location>
        <begin position="320"/>
        <end position="342"/>
    </location>
</feature>
<feature type="transmembrane region" description="Helical" evidence="2">
    <location>
        <begin position="157"/>
        <end position="179"/>
    </location>
</feature>
<dbReference type="RefSeq" id="WP_343903447.1">
    <property type="nucleotide sequence ID" value="NZ_BAAAIS010000002.1"/>
</dbReference>
<feature type="transmembrane region" description="Helical" evidence="2">
    <location>
        <begin position="354"/>
        <end position="371"/>
    </location>
</feature>
<dbReference type="Proteomes" id="UP001597280">
    <property type="component" value="Unassembled WGS sequence"/>
</dbReference>
<keyword evidence="5" id="KW-1185">Reference proteome</keyword>
<dbReference type="InterPro" id="IPR057697">
    <property type="entry name" value="DUF7937"/>
</dbReference>
<feature type="transmembrane region" description="Helical" evidence="2">
    <location>
        <begin position="185"/>
        <end position="203"/>
    </location>
</feature>